<feature type="transmembrane region" description="Helical" evidence="1">
    <location>
        <begin position="94"/>
        <end position="114"/>
    </location>
</feature>
<keyword evidence="1" id="KW-0472">Membrane</keyword>
<evidence type="ECO:0000313" key="2">
    <source>
        <dbReference type="EMBL" id="MBB5073841.1"/>
    </source>
</evidence>
<reference evidence="2 3" key="1">
    <citation type="submission" date="2020-08" db="EMBL/GenBank/DDBJ databases">
        <title>Genomic Encyclopedia of Type Strains, Phase IV (KMG-IV): sequencing the most valuable type-strain genomes for metagenomic binning, comparative biology and taxonomic classification.</title>
        <authorList>
            <person name="Goeker M."/>
        </authorList>
    </citation>
    <scope>NUCLEOTIDE SEQUENCE [LARGE SCALE GENOMIC DNA]</scope>
    <source>
        <strain evidence="2 3">DSM 28538</strain>
    </source>
</reference>
<accession>A0A840NS00</accession>
<keyword evidence="1" id="KW-0812">Transmembrane</keyword>
<evidence type="ECO:0000313" key="3">
    <source>
        <dbReference type="Proteomes" id="UP000561417"/>
    </source>
</evidence>
<dbReference type="EMBL" id="JACHIM010000003">
    <property type="protein sequence ID" value="MBB5073841.1"/>
    <property type="molecule type" value="Genomic_DNA"/>
</dbReference>
<gene>
    <name evidence="2" type="ORF">HNQ69_000967</name>
</gene>
<keyword evidence="1" id="KW-1133">Transmembrane helix</keyword>
<dbReference type="Proteomes" id="UP000561417">
    <property type="component" value="Unassembled WGS sequence"/>
</dbReference>
<evidence type="ECO:0000256" key="1">
    <source>
        <dbReference type="SAM" id="Phobius"/>
    </source>
</evidence>
<sequence length="134" mass="15597">MRENSDFSEIDSHSRNIYRQVIEKIARLSPLSELEVARKAIKMAHSSSKEILHNNKSSVRWYLVDDERYAFEKVCSYTTSLLIKWAQSFCYSKIKIIAIPVSLLPLFLLLSVYARLQRSDIAPWAPWMPLSLPH</sequence>
<name>A0A840NS00_9HYPH</name>
<proteinExistence type="predicted"/>
<keyword evidence="3" id="KW-1185">Reference proteome</keyword>
<organism evidence="2 3">
    <name type="scientific">Bartonella callosciuri</name>
    <dbReference type="NCBI Taxonomy" id="686223"/>
    <lineage>
        <taxon>Bacteria</taxon>
        <taxon>Pseudomonadati</taxon>
        <taxon>Pseudomonadota</taxon>
        <taxon>Alphaproteobacteria</taxon>
        <taxon>Hyphomicrobiales</taxon>
        <taxon>Bartonellaceae</taxon>
        <taxon>Bartonella</taxon>
    </lineage>
</organism>
<dbReference type="AlphaFoldDB" id="A0A840NS00"/>
<protein>
    <submittedName>
        <fullName evidence="2">Uncharacterized protein</fullName>
    </submittedName>
</protein>
<comment type="caution">
    <text evidence="2">The sequence shown here is derived from an EMBL/GenBank/DDBJ whole genome shotgun (WGS) entry which is preliminary data.</text>
</comment>